<organism evidence="1 2">
    <name type="scientific">Virgibacillus pantothenticus</name>
    <dbReference type="NCBI Taxonomy" id="1473"/>
    <lineage>
        <taxon>Bacteria</taxon>
        <taxon>Bacillati</taxon>
        <taxon>Bacillota</taxon>
        <taxon>Bacilli</taxon>
        <taxon>Bacillales</taxon>
        <taxon>Bacillaceae</taxon>
        <taxon>Virgibacillus</taxon>
    </lineage>
</organism>
<dbReference type="GeneID" id="66869750"/>
<name>A0A0L0QU34_VIRPA</name>
<dbReference type="OrthoDB" id="2719060at2"/>
<evidence type="ECO:0008006" key="3">
    <source>
        <dbReference type="Google" id="ProtNLM"/>
    </source>
</evidence>
<evidence type="ECO:0000313" key="2">
    <source>
        <dbReference type="Proteomes" id="UP000036780"/>
    </source>
</evidence>
<gene>
    <name evidence="1" type="ORF">AFK71_04175</name>
</gene>
<dbReference type="Proteomes" id="UP000036780">
    <property type="component" value="Unassembled WGS sequence"/>
</dbReference>
<dbReference type="PATRIC" id="fig|1473.5.peg.3793"/>
<comment type="caution">
    <text evidence="1">The sequence shown here is derived from an EMBL/GenBank/DDBJ whole genome shotgun (WGS) entry which is preliminary data.</text>
</comment>
<accession>A0A0L0QU34</accession>
<dbReference type="AlphaFoldDB" id="A0A0L0QU34"/>
<dbReference type="RefSeq" id="WP_050350291.1">
    <property type="nucleotide sequence ID" value="NZ_BOSN01000005.1"/>
</dbReference>
<dbReference type="EMBL" id="LGTO01000004">
    <property type="protein sequence ID" value="KNE22007.1"/>
    <property type="molecule type" value="Genomic_DNA"/>
</dbReference>
<proteinExistence type="predicted"/>
<sequence length="142" mass="15843">MWKKSFIFILTAGLLIGCSGEEAKEASTREEDSSVREQQTSAVSFRNVDMEVIDGIVILQGEAMATDTNVYYRLDHGGEPLNKEAKLSLKENASRWKAFTLEVALPKQTLTAEEPPVLALYGKTDKDEPINTNYFPVDVENK</sequence>
<evidence type="ECO:0000313" key="1">
    <source>
        <dbReference type="EMBL" id="KNE22007.1"/>
    </source>
</evidence>
<reference evidence="2" key="1">
    <citation type="submission" date="2015-07" db="EMBL/GenBank/DDBJ databases">
        <title>Fjat-10053 dsm26.</title>
        <authorList>
            <person name="Liu B."/>
            <person name="Wang J."/>
            <person name="Zhu Y."/>
            <person name="Liu G."/>
            <person name="Chen Q."/>
            <person name="Chen Z."/>
            <person name="Lan J."/>
            <person name="Che J."/>
            <person name="Ge C."/>
            <person name="Shi H."/>
            <person name="Pan Z."/>
            <person name="Liu X."/>
        </authorList>
    </citation>
    <scope>NUCLEOTIDE SEQUENCE [LARGE SCALE GENOMIC DNA]</scope>
    <source>
        <strain evidence="2">DSM 26</strain>
    </source>
</reference>
<protein>
    <recommendedName>
        <fullName evidence="3">Intracellular proteinase inhibitor BsuPI domain-containing protein</fullName>
    </recommendedName>
</protein>
<dbReference type="PROSITE" id="PS51257">
    <property type="entry name" value="PROKAR_LIPOPROTEIN"/>
    <property type="match status" value="1"/>
</dbReference>
<keyword evidence="2" id="KW-1185">Reference proteome</keyword>